<dbReference type="InterPro" id="IPR002554">
    <property type="entry name" value="PP2A_B56"/>
</dbReference>
<dbReference type="InterPro" id="IPR011989">
    <property type="entry name" value="ARM-like"/>
</dbReference>
<dbReference type="PANTHER" id="PTHR10257:SF3">
    <property type="entry name" value="SERINE_THREONINE-PROTEIN PHOSPHATASE 2A 56 KDA REGULATORY SUBUNIT GAMMA ISOFORM"/>
    <property type="match status" value="1"/>
</dbReference>
<accession>A0A914LRC7</accession>
<dbReference type="InterPro" id="IPR016024">
    <property type="entry name" value="ARM-type_fold"/>
</dbReference>
<evidence type="ECO:0000256" key="1">
    <source>
        <dbReference type="ARBA" id="ARBA00009745"/>
    </source>
</evidence>
<dbReference type="GO" id="GO:0019888">
    <property type="term" value="F:protein phosphatase regulator activity"/>
    <property type="evidence" value="ECO:0007669"/>
    <property type="project" value="InterPro"/>
</dbReference>
<dbReference type="GO" id="GO:0007165">
    <property type="term" value="P:signal transduction"/>
    <property type="evidence" value="ECO:0007669"/>
    <property type="project" value="InterPro"/>
</dbReference>
<sequence length="390" mass="46480">MVTKYGLDQTCGSDCNLPCSSSTSDKEIKQKLNVDGIVLSKNNFYYLNKNIGEINEFDDEINNIPKIKDTNKFEDKLKLVLLKINICKKVCNFYVLNAQLATKELIYTIFIKFIESTNFRITLGKKFVDEGFVEKIFSLFYSEDFREREQLAKILKRIYSKFISLRIFIKKQINYLIFNFIYEDNLIINQKFIFIKELLEVFNSIVDVFKVPLKMEQKELFIKILLPLHKPINYFNLYSEKLTELMVRYIEMDQSLIQELILIILKYWPNENSNKQIKFLDEIKIILSKTELEQFQKIIPKLFSQISKCIENNHYKISTNALQLWKEEGKIKYLFKECNNKITPIIFSSLYFCSKNHWNNSVKNLSEDVKNILAERDWKLWNKMIEINSE</sequence>
<keyword evidence="2" id="KW-1185">Reference proteome</keyword>
<proteinExistence type="inferred from homology"/>
<dbReference type="Proteomes" id="UP000887563">
    <property type="component" value="Unplaced"/>
</dbReference>
<evidence type="ECO:0000313" key="2">
    <source>
        <dbReference type="Proteomes" id="UP000887563"/>
    </source>
</evidence>
<dbReference type="Pfam" id="PF01603">
    <property type="entry name" value="B56"/>
    <property type="match status" value="1"/>
</dbReference>
<dbReference type="Gene3D" id="1.25.10.10">
    <property type="entry name" value="Leucine-rich Repeat Variant"/>
    <property type="match status" value="1"/>
</dbReference>
<name>A0A914LRC7_MELIC</name>
<dbReference type="PANTHER" id="PTHR10257">
    <property type="entry name" value="SERINE/THREONINE PROTEIN PHOSPHATASE 2A PP2A REGULATORY SUBUNIT B"/>
    <property type="match status" value="1"/>
</dbReference>
<organism evidence="2 3">
    <name type="scientific">Meloidogyne incognita</name>
    <name type="common">Southern root-knot nematode worm</name>
    <name type="synonym">Oxyuris incognita</name>
    <dbReference type="NCBI Taxonomy" id="6306"/>
    <lineage>
        <taxon>Eukaryota</taxon>
        <taxon>Metazoa</taxon>
        <taxon>Ecdysozoa</taxon>
        <taxon>Nematoda</taxon>
        <taxon>Chromadorea</taxon>
        <taxon>Rhabditida</taxon>
        <taxon>Tylenchina</taxon>
        <taxon>Tylenchomorpha</taxon>
        <taxon>Tylenchoidea</taxon>
        <taxon>Meloidogynidae</taxon>
        <taxon>Meloidogyninae</taxon>
        <taxon>Meloidogyne</taxon>
        <taxon>Meloidogyne incognita group</taxon>
    </lineage>
</organism>
<dbReference type="AlphaFoldDB" id="A0A914LRC7"/>
<dbReference type="WBParaSite" id="Minc3s00620g15205">
    <property type="protein sequence ID" value="Minc3s00620g15205"/>
    <property type="gene ID" value="Minc3s00620g15205"/>
</dbReference>
<protein>
    <submittedName>
        <fullName evidence="3">Serine/threonine protein phosphatase 2A regulatory subunit</fullName>
    </submittedName>
</protein>
<reference evidence="3" key="1">
    <citation type="submission" date="2022-11" db="UniProtKB">
        <authorList>
            <consortium name="WormBaseParasite"/>
        </authorList>
    </citation>
    <scope>IDENTIFICATION</scope>
</reference>
<dbReference type="SUPFAM" id="SSF48371">
    <property type="entry name" value="ARM repeat"/>
    <property type="match status" value="1"/>
</dbReference>
<evidence type="ECO:0000313" key="3">
    <source>
        <dbReference type="WBParaSite" id="Minc3s00620g15205"/>
    </source>
</evidence>
<comment type="similarity">
    <text evidence="1">Belongs to the phosphatase 2A regulatory subunit B56 family.</text>
</comment>
<dbReference type="GO" id="GO:0000159">
    <property type="term" value="C:protein phosphatase type 2A complex"/>
    <property type="evidence" value="ECO:0007669"/>
    <property type="project" value="InterPro"/>
</dbReference>